<feature type="compositionally biased region" description="Low complexity" evidence="10">
    <location>
        <begin position="355"/>
        <end position="368"/>
    </location>
</feature>
<dbReference type="PRINTS" id="PR01217">
    <property type="entry name" value="PRICHEXTENSN"/>
</dbReference>
<evidence type="ECO:0000256" key="7">
    <source>
        <dbReference type="ARBA" id="ARBA00023203"/>
    </source>
</evidence>
<evidence type="ECO:0000256" key="8">
    <source>
        <dbReference type="ARBA" id="ARBA00023212"/>
    </source>
</evidence>
<dbReference type="SUPFAM" id="SSF118370">
    <property type="entry name" value="Vasodilator-stimulated phosphoprotein, VASP, tetramerisation domain"/>
    <property type="match status" value="1"/>
</dbReference>
<dbReference type="InterPro" id="IPR011993">
    <property type="entry name" value="PH-like_dom_sf"/>
</dbReference>
<dbReference type="GO" id="GO:0030054">
    <property type="term" value="C:cell junction"/>
    <property type="evidence" value="ECO:0007669"/>
    <property type="project" value="UniProtKB-ARBA"/>
</dbReference>
<dbReference type="OrthoDB" id="31170at2759"/>
<feature type="compositionally biased region" description="Basic and acidic residues" evidence="10">
    <location>
        <begin position="458"/>
        <end position="469"/>
    </location>
</feature>
<evidence type="ECO:0000256" key="2">
    <source>
        <dbReference type="ARBA" id="ARBA00004510"/>
    </source>
</evidence>
<organism evidence="12 13">
    <name type="scientific">Cloeon dipterum</name>
    <dbReference type="NCBI Taxonomy" id="197152"/>
    <lineage>
        <taxon>Eukaryota</taxon>
        <taxon>Metazoa</taxon>
        <taxon>Ecdysozoa</taxon>
        <taxon>Arthropoda</taxon>
        <taxon>Hexapoda</taxon>
        <taxon>Insecta</taxon>
        <taxon>Pterygota</taxon>
        <taxon>Palaeoptera</taxon>
        <taxon>Ephemeroptera</taxon>
        <taxon>Pisciforma</taxon>
        <taxon>Baetidae</taxon>
        <taxon>Cloeon</taxon>
    </lineage>
</organism>
<feature type="compositionally biased region" description="Low complexity" evidence="10">
    <location>
        <begin position="391"/>
        <end position="400"/>
    </location>
</feature>
<gene>
    <name evidence="12" type="ORF">CLODIP_2_CD11012</name>
</gene>
<keyword evidence="13" id="KW-1185">Reference proteome</keyword>
<evidence type="ECO:0000256" key="3">
    <source>
        <dbReference type="ARBA" id="ARBA00009785"/>
    </source>
</evidence>
<dbReference type="InterPro" id="IPR038023">
    <property type="entry name" value="VASP_sf"/>
</dbReference>
<comment type="similarity">
    <text evidence="3">Belongs to the Ena/VASP family.</text>
</comment>
<feature type="region of interest" description="Disordered" evidence="10">
    <location>
        <begin position="196"/>
        <end position="244"/>
    </location>
</feature>
<dbReference type="GO" id="GO:0005856">
    <property type="term" value="C:cytoskeleton"/>
    <property type="evidence" value="ECO:0007669"/>
    <property type="project" value="UniProtKB-SubCell"/>
</dbReference>
<dbReference type="Gene3D" id="1.20.5.1160">
    <property type="entry name" value="Vasodilator-stimulated phosphoprotein"/>
    <property type="match status" value="1"/>
</dbReference>
<evidence type="ECO:0000259" key="11">
    <source>
        <dbReference type="PROSITE" id="PS50229"/>
    </source>
</evidence>
<keyword evidence="4" id="KW-0963">Cytoplasm</keyword>
<dbReference type="FunFam" id="2.30.29.30:FF:000047">
    <property type="entry name" value="vasodilator-stimulated phosphoprotein isoform X2"/>
    <property type="match status" value="1"/>
</dbReference>
<feature type="region of interest" description="Disordered" evidence="10">
    <location>
        <begin position="256"/>
        <end position="514"/>
    </location>
</feature>
<keyword evidence="8" id="KW-0206">Cytoskeleton</keyword>
<dbReference type="InterPro" id="IPR014885">
    <property type="entry name" value="VASP_tetra"/>
</dbReference>
<keyword evidence="6" id="KW-0729">SH3-binding</keyword>
<name>A0A8S1CYK0_9INSE</name>
<evidence type="ECO:0000256" key="10">
    <source>
        <dbReference type="SAM" id="MobiDB-lite"/>
    </source>
</evidence>
<evidence type="ECO:0000256" key="5">
    <source>
        <dbReference type="ARBA" id="ARBA00022553"/>
    </source>
</evidence>
<evidence type="ECO:0000313" key="12">
    <source>
        <dbReference type="EMBL" id="CAB3373159.1"/>
    </source>
</evidence>
<dbReference type="CDD" id="cd01207">
    <property type="entry name" value="EVH1_Ena_VASP-like"/>
    <property type="match status" value="1"/>
</dbReference>
<evidence type="ECO:0000256" key="9">
    <source>
        <dbReference type="ARBA" id="ARBA00023273"/>
    </source>
</evidence>
<comment type="caution">
    <text evidence="12">The sequence shown here is derived from an EMBL/GenBank/DDBJ whole genome shotgun (WGS) entry which is preliminary data.</text>
</comment>
<feature type="compositionally biased region" description="Low complexity" evidence="10">
    <location>
        <begin position="259"/>
        <end position="274"/>
    </location>
</feature>
<feature type="region of interest" description="Disordered" evidence="10">
    <location>
        <begin position="151"/>
        <end position="174"/>
    </location>
</feature>
<dbReference type="GO" id="GO:0017124">
    <property type="term" value="F:SH3 domain binding"/>
    <property type="evidence" value="ECO:0007669"/>
    <property type="project" value="UniProtKB-KW"/>
</dbReference>
<dbReference type="AlphaFoldDB" id="A0A8S1CYK0"/>
<evidence type="ECO:0000256" key="6">
    <source>
        <dbReference type="ARBA" id="ARBA00023036"/>
    </source>
</evidence>
<dbReference type="PROSITE" id="PS50229">
    <property type="entry name" value="WH1"/>
    <property type="match status" value="1"/>
</dbReference>
<dbReference type="Gene3D" id="2.30.29.30">
    <property type="entry name" value="Pleckstrin-homology domain (PH domain)/Phosphotyrosine-binding domain (PTB)"/>
    <property type="match status" value="1"/>
</dbReference>
<dbReference type="SUPFAM" id="SSF50729">
    <property type="entry name" value="PH domain-like"/>
    <property type="match status" value="1"/>
</dbReference>
<feature type="compositionally biased region" description="Low complexity" evidence="10">
    <location>
        <begin position="222"/>
        <end position="232"/>
    </location>
</feature>
<protein>
    <recommendedName>
        <fullName evidence="11">WH1 domain-containing protein</fullName>
    </recommendedName>
</protein>
<feature type="compositionally biased region" description="Polar residues" evidence="10">
    <location>
        <begin position="444"/>
        <end position="456"/>
    </location>
</feature>
<dbReference type="PANTHER" id="PTHR11202">
    <property type="entry name" value="SPROUTY-RELATED, EVH1 DOMAIN-CONTAINING PROTEIN FAMILY MEMBER"/>
    <property type="match status" value="1"/>
</dbReference>
<evidence type="ECO:0000313" key="13">
    <source>
        <dbReference type="Proteomes" id="UP000494165"/>
    </source>
</evidence>
<dbReference type="Pfam" id="PF00568">
    <property type="entry name" value="WH1"/>
    <property type="match status" value="1"/>
</dbReference>
<dbReference type="Proteomes" id="UP000494165">
    <property type="component" value="Unassembled WGS sequence"/>
</dbReference>
<feature type="domain" description="WH1" evidence="11">
    <location>
        <begin position="25"/>
        <end position="138"/>
    </location>
</feature>
<proteinExistence type="inferred from homology"/>
<comment type="subcellular location">
    <subcellularLocation>
        <location evidence="2">Cell projection</location>
        <location evidence="2">Lamellipodium</location>
    </subcellularLocation>
    <subcellularLocation>
        <location evidence="1">Cytoplasm</location>
        <location evidence="1">Cytoskeleton</location>
    </subcellularLocation>
</comment>
<reference evidence="12 13" key="1">
    <citation type="submission" date="2020-04" db="EMBL/GenBank/DDBJ databases">
        <authorList>
            <person name="Alioto T."/>
            <person name="Alioto T."/>
            <person name="Gomez Garrido J."/>
        </authorList>
    </citation>
    <scope>NUCLEOTIDE SEQUENCE [LARGE SCALE GENOMIC DNA]</scope>
</reference>
<dbReference type="GO" id="GO:0003779">
    <property type="term" value="F:actin binding"/>
    <property type="evidence" value="ECO:0007669"/>
    <property type="project" value="UniProtKB-KW"/>
</dbReference>
<dbReference type="SMART" id="SM00461">
    <property type="entry name" value="WH1"/>
    <property type="match status" value="1"/>
</dbReference>
<dbReference type="EMBL" id="CADEPI010000082">
    <property type="protein sequence ID" value="CAB3373159.1"/>
    <property type="molecule type" value="Genomic_DNA"/>
</dbReference>
<dbReference type="Pfam" id="PF08776">
    <property type="entry name" value="VASP_tetra"/>
    <property type="match status" value="1"/>
</dbReference>
<keyword evidence="5" id="KW-0597">Phosphoprotein</keyword>
<feature type="compositionally biased region" description="Polar residues" evidence="10">
    <location>
        <begin position="235"/>
        <end position="244"/>
    </location>
</feature>
<feature type="compositionally biased region" description="Pro residues" evidence="10">
    <location>
        <begin position="293"/>
        <end position="351"/>
    </location>
</feature>
<feature type="compositionally biased region" description="Gly residues" evidence="10">
    <location>
        <begin position="412"/>
        <end position="424"/>
    </location>
</feature>
<evidence type="ECO:0000256" key="4">
    <source>
        <dbReference type="ARBA" id="ARBA00022490"/>
    </source>
</evidence>
<dbReference type="InterPro" id="IPR000697">
    <property type="entry name" value="WH1/EVH1_dom"/>
</dbReference>
<evidence type="ECO:0000256" key="1">
    <source>
        <dbReference type="ARBA" id="ARBA00004245"/>
    </source>
</evidence>
<keyword evidence="7" id="KW-0009">Actin-binding</keyword>
<accession>A0A8S1CYK0</accession>
<dbReference type="GO" id="GO:0030027">
    <property type="term" value="C:lamellipodium"/>
    <property type="evidence" value="ECO:0007669"/>
    <property type="project" value="UniProtKB-SubCell"/>
</dbReference>
<dbReference type="PANTHER" id="PTHR11202:SF22">
    <property type="entry name" value="PROTEIN ENABLED"/>
    <property type="match status" value="1"/>
</dbReference>
<dbReference type="GO" id="GO:0005829">
    <property type="term" value="C:cytosol"/>
    <property type="evidence" value="ECO:0007669"/>
    <property type="project" value="UniProtKB-ARBA"/>
</dbReference>
<keyword evidence="9" id="KW-0966">Cell projection</keyword>
<sequence>MRYLNERSWNEGKFVDISPFDGLFLFACSELSIASARASVMVYEDTIKRWVPSGSSSGLSKVHIYHHQVNNSFRVVGRKLNDLEVVINCAIMKGLKYNQATTTFHQWRDNKQVYGLNFSSKEDAEAFAKAMLHVLDVLSGNKPPPLPPLQQGMAQSAPQQAPIYAGQPHQLPNGSYEEDMGYSQIMATAAGLQHDYFAPGHPQVGLRGGGGGPPGPPPPAAQPQLPQQQLPPSFYHTSPQGSRTMTREDVAIIQERRMSQQQQQQMSSPGAASPGAPPPATPPGGHHRTSSAPPAPQPPQPPPAPPAGPPAPPPPPMHGAPPPPGPPGPPGPPPPPMMGGGGPPPPPPPPGINMSRSSSSDLTQDSGSFAAALQQAKLKRNSKQNASCENSGSSTSSSGSNYGTLGRAAGNSVGGGGGGGGGGMASMMDEMAKTLARRRAAAQNKDTGAPSPSSNQDGDEKKQPWEKNSGKVNGGGGGESPKVGRKRFGSEDAAAGATGLPGASPKVNGGAPDSELDALKQDILREMRKEMQKLKLEIVDAIKSELNRR</sequence>